<evidence type="ECO:0000313" key="3">
    <source>
        <dbReference type="EMBL" id="ALC15541.1"/>
    </source>
</evidence>
<dbReference type="EMBL" id="CP010802">
    <property type="protein sequence ID" value="ALC15541.1"/>
    <property type="molecule type" value="Genomic_DNA"/>
</dbReference>
<dbReference type="SMART" id="SM00966">
    <property type="entry name" value="SpoVT_AbrB"/>
    <property type="match status" value="1"/>
</dbReference>
<dbReference type="Gene3D" id="2.10.260.10">
    <property type="match status" value="1"/>
</dbReference>
<organism evidence="3 4">
    <name type="scientific">Desulfuromonas soudanensis</name>
    <dbReference type="NCBI Taxonomy" id="1603606"/>
    <lineage>
        <taxon>Bacteria</taxon>
        <taxon>Pseudomonadati</taxon>
        <taxon>Thermodesulfobacteriota</taxon>
        <taxon>Desulfuromonadia</taxon>
        <taxon>Desulfuromonadales</taxon>
        <taxon>Desulfuromonadaceae</taxon>
        <taxon>Desulfuromonas</taxon>
    </lineage>
</organism>
<accession>A0A0M4CV50</accession>
<dbReference type="InterPro" id="IPR037914">
    <property type="entry name" value="SpoVT-AbrB_sf"/>
</dbReference>
<evidence type="ECO:0000256" key="1">
    <source>
        <dbReference type="PROSITE-ProRule" id="PRU01076"/>
    </source>
</evidence>
<dbReference type="NCBIfam" id="TIGR01439">
    <property type="entry name" value="lp_hng_hel_AbrB"/>
    <property type="match status" value="1"/>
</dbReference>
<proteinExistence type="predicted"/>
<dbReference type="Pfam" id="PF04014">
    <property type="entry name" value="MazE_antitoxin"/>
    <property type="match status" value="1"/>
</dbReference>
<evidence type="ECO:0000313" key="4">
    <source>
        <dbReference type="Proteomes" id="UP000057158"/>
    </source>
</evidence>
<dbReference type="Proteomes" id="UP000057158">
    <property type="component" value="Chromosome"/>
</dbReference>
<dbReference type="GO" id="GO:0003677">
    <property type="term" value="F:DNA binding"/>
    <property type="evidence" value="ECO:0007669"/>
    <property type="project" value="UniProtKB-UniRule"/>
</dbReference>
<keyword evidence="4" id="KW-1185">Reference proteome</keyword>
<dbReference type="RefSeq" id="WP_053549735.1">
    <property type="nucleotide sequence ID" value="NZ_CP010802.1"/>
</dbReference>
<dbReference type="OrthoDB" id="9810885at2"/>
<feature type="domain" description="SpoVT-AbrB" evidence="2">
    <location>
        <begin position="4"/>
        <end position="49"/>
    </location>
</feature>
<name>A0A0M4CV50_9BACT</name>
<dbReference type="InterPro" id="IPR007159">
    <property type="entry name" value="SpoVT-AbrB_dom"/>
</dbReference>
<protein>
    <submittedName>
        <fullName evidence="3">AbrB family transcriptional regulator</fullName>
    </submittedName>
</protein>
<dbReference type="KEGG" id="des:DSOUD_0753"/>
<dbReference type="STRING" id="1603606.DSOUD_0753"/>
<dbReference type="SUPFAM" id="SSF89447">
    <property type="entry name" value="AbrB/MazE/MraZ-like"/>
    <property type="match status" value="1"/>
</dbReference>
<dbReference type="PATRIC" id="fig|1603606.3.peg.823"/>
<gene>
    <name evidence="3" type="ORF">DSOUD_0753</name>
</gene>
<dbReference type="PROSITE" id="PS51740">
    <property type="entry name" value="SPOVT_ABRB"/>
    <property type="match status" value="1"/>
</dbReference>
<sequence length="87" mass="9501">MGTLATTKMSSKGQVVIPEEVRKRLNLKAGAQFVVVGENDVVILKSISQPSISEFDELIAKARREAKASGLKQNHIEEAIAQVRGRK</sequence>
<evidence type="ECO:0000259" key="2">
    <source>
        <dbReference type="PROSITE" id="PS51740"/>
    </source>
</evidence>
<keyword evidence="1" id="KW-0238">DNA-binding</keyword>
<reference evidence="3 4" key="1">
    <citation type="submission" date="2015-07" db="EMBL/GenBank/DDBJ databases">
        <title>Isolation and Genomic Characterization of a Novel Halophilic Metal-Reducing Deltaproteobacterium from the Deep Subsurface.</title>
        <authorList>
            <person name="Badalamenti J.P."/>
            <person name="Summers Z.M."/>
            <person name="Gralnick J.A."/>
            <person name="Bond D.R."/>
        </authorList>
    </citation>
    <scope>NUCLEOTIDE SEQUENCE [LARGE SCALE GENOMIC DNA]</scope>
    <source>
        <strain evidence="3 4">WTL</strain>
    </source>
</reference>
<dbReference type="AlphaFoldDB" id="A0A0M4CV50"/>